<keyword evidence="3" id="KW-0472">Membrane</keyword>
<evidence type="ECO:0000256" key="2">
    <source>
        <dbReference type="SAM" id="MobiDB-lite"/>
    </source>
</evidence>
<keyword evidence="1" id="KW-0175">Coiled coil</keyword>
<organism evidence="4 5">
    <name type="scientific">Kribbella solani</name>
    <dbReference type="NCBI Taxonomy" id="236067"/>
    <lineage>
        <taxon>Bacteria</taxon>
        <taxon>Bacillati</taxon>
        <taxon>Actinomycetota</taxon>
        <taxon>Actinomycetes</taxon>
        <taxon>Propionibacteriales</taxon>
        <taxon>Kribbellaceae</taxon>
        <taxon>Kribbella</taxon>
    </lineage>
</organism>
<evidence type="ECO:0000256" key="1">
    <source>
        <dbReference type="SAM" id="Coils"/>
    </source>
</evidence>
<feature type="compositionally biased region" description="Low complexity" evidence="2">
    <location>
        <begin position="187"/>
        <end position="205"/>
    </location>
</feature>
<reference evidence="4 5" key="1">
    <citation type="submission" date="2020-08" db="EMBL/GenBank/DDBJ databases">
        <title>Sequencing the genomes of 1000 actinobacteria strains.</title>
        <authorList>
            <person name="Klenk H.-P."/>
        </authorList>
    </citation>
    <scope>NUCLEOTIDE SEQUENCE [LARGE SCALE GENOMIC DNA]</scope>
    <source>
        <strain evidence="4 5">DSM 17294</strain>
    </source>
</reference>
<feature type="compositionally biased region" description="Low complexity" evidence="2">
    <location>
        <begin position="10"/>
        <end position="25"/>
    </location>
</feature>
<feature type="transmembrane region" description="Helical" evidence="3">
    <location>
        <begin position="62"/>
        <end position="81"/>
    </location>
</feature>
<dbReference type="Pfam" id="PF04977">
    <property type="entry name" value="DivIC"/>
    <property type="match status" value="1"/>
</dbReference>
<keyword evidence="4" id="KW-0131">Cell cycle</keyword>
<keyword evidence="3" id="KW-0812">Transmembrane</keyword>
<dbReference type="EMBL" id="JACHNF010000001">
    <property type="protein sequence ID" value="MBB5983357.1"/>
    <property type="molecule type" value="Genomic_DNA"/>
</dbReference>
<proteinExistence type="predicted"/>
<accession>A0A841E4Q1</accession>
<evidence type="ECO:0000313" key="5">
    <source>
        <dbReference type="Proteomes" id="UP000558997"/>
    </source>
</evidence>
<feature type="region of interest" description="Disordered" evidence="2">
    <location>
        <begin position="1"/>
        <end position="58"/>
    </location>
</feature>
<dbReference type="GO" id="GO:0051301">
    <property type="term" value="P:cell division"/>
    <property type="evidence" value="ECO:0007669"/>
    <property type="project" value="UniProtKB-KW"/>
</dbReference>
<dbReference type="InterPro" id="IPR007060">
    <property type="entry name" value="FtsL/DivIC"/>
</dbReference>
<protein>
    <submittedName>
        <fullName evidence="4">Cell division protein FtsB</fullName>
    </submittedName>
</protein>
<sequence>MPSRRDTGARPGSRPSSRTQSRPQRNAFGPAPTRPARRGDQPKRRTTGAAAGPARTRGSRNLTGRAAVVLLVLGALIVSYAQSLRVWFDQHQQVSALNQEIRDREKRVAELNDEIARWDDDAYVKAQARQRLGWVMPGEVGYRVIGADGKPVGAPPEPSAPSDGAAETQKPTWYTKLWGSVEGAGKPPAAATPPARTQPTPKTILTPPPKVTR</sequence>
<name>A0A841E4Q1_9ACTN</name>
<evidence type="ECO:0000256" key="3">
    <source>
        <dbReference type="SAM" id="Phobius"/>
    </source>
</evidence>
<dbReference type="RefSeq" id="WP_184841297.1">
    <property type="nucleotide sequence ID" value="NZ_BAAAVN010000023.1"/>
</dbReference>
<comment type="caution">
    <text evidence="4">The sequence shown here is derived from an EMBL/GenBank/DDBJ whole genome shotgun (WGS) entry which is preliminary data.</text>
</comment>
<keyword evidence="3" id="KW-1133">Transmembrane helix</keyword>
<dbReference type="AlphaFoldDB" id="A0A841E4Q1"/>
<keyword evidence="4" id="KW-0132">Cell division</keyword>
<gene>
    <name evidence="4" type="ORF">HDA44_006698</name>
</gene>
<keyword evidence="5" id="KW-1185">Reference proteome</keyword>
<dbReference type="Proteomes" id="UP000558997">
    <property type="component" value="Unassembled WGS sequence"/>
</dbReference>
<evidence type="ECO:0000313" key="4">
    <source>
        <dbReference type="EMBL" id="MBB5983357.1"/>
    </source>
</evidence>
<feature type="compositionally biased region" description="Low complexity" evidence="2">
    <location>
        <begin position="47"/>
        <end position="56"/>
    </location>
</feature>
<feature type="coiled-coil region" evidence="1">
    <location>
        <begin position="94"/>
        <end position="121"/>
    </location>
</feature>
<feature type="region of interest" description="Disordered" evidence="2">
    <location>
        <begin position="149"/>
        <end position="213"/>
    </location>
</feature>